<evidence type="ECO:0000256" key="1">
    <source>
        <dbReference type="SAM" id="SignalP"/>
    </source>
</evidence>
<gene>
    <name evidence="2" type="ORF">FEQUK3_LOCUS3125</name>
</gene>
<accession>A0A8J2IX64</accession>
<name>A0A8J2IX64_FUSEQ</name>
<comment type="caution">
    <text evidence="2">The sequence shown here is derived from an EMBL/GenBank/DDBJ whole genome shotgun (WGS) entry which is preliminary data.</text>
</comment>
<reference evidence="2" key="1">
    <citation type="submission" date="2021-05" db="EMBL/GenBank/DDBJ databases">
        <authorList>
            <person name="Khan N."/>
        </authorList>
    </citation>
    <scope>NUCLEOTIDE SEQUENCE</scope>
</reference>
<proteinExistence type="predicted"/>
<dbReference type="Proteomes" id="UP000693738">
    <property type="component" value="Unassembled WGS sequence"/>
</dbReference>
<dbReference type="EMBL" id="CAJSTJ010000119">
    <property type="protein sequence ID" value="CAG7557398.1"/>
    <property type="molecule type" value="Genomic_DNA"/>
</dbReference>
<protein>
    <submittedName>
        <fullName evidence="2">Uncharacterized protein</fullName>
    </submittedName>
</protein>
<organism evidence="2 3">
    <name type="scientific">Fusarium equiseti</name>
    <name type="common">Fusarium scirpi</name>
    <dbReference type="NCBI Taxonomy" id="61235"/>
    <lineage>
        <taxon>Eukaryota</taxon>
        <taxon>Fungi</taxon>
        <taxon>Dikarya</taxon>
        <taxon>Ascomycota</taxon>
        <taxon>Pezizomycotina</taxon>
        <taxon>Sordariomycetes</taxon>
        <taxon>Hypocreomycetidae</taxon>
        <taxon>Hypocreales</taxon>
        <taxon>Nectriaceae</taxon>
        <taxon>Fusarium</taxon>
        <taxon>Fusarium incarnatum-equiseti species complex</taxon>
    </lineage>
</organism>
<dbReference type="AlphaFoldDB" id="A0A8J2IX64"/>
<sequence>MAQGTQRIRNYVMFWGLLRRLALVAPHFISEDLDYDFVRWLSPMFVNTAMDCLAKEYFLRRIPTSDSSYMMLARKAVERRDLVAIFALCRKDYRLPSGFLTGDLGSPDNRTSIPLILMAAMSNPPDIGTVKGIMHRNNLWLFDLATWFSREDAFYPIGLTGQYFYLLRSLQSLEWAKVAGSEVERLQKVLQEVGDIREVKRRAGRISKRGLG</sequence>
<feature type="chain" id="PRO_5035304162" evidence="1">
    <location>
        <begin position="27"/>
        <end position="212"/>
    </location>
</feature>
<evidence type="ECO:0000313" key="3">
    <source>
        <dbReference type="Proteomes" id="UP000693738"/>
    </source>
</evidence>
<keyword evidence="1" id="KW-0732">Signal</keyword>
<evidence type="ECO:0000313" key="2">
    <source>
        <dbReference type="EMBL" id="CAG7557398.1"/>
    </source>
</evidence>
<feature type="signal peptide" evidence="1">
    <location>
        <begin position="1"/>
        <end position="26"/>
    </location>
</feature>